<dbReference type="Proteomes" id="UP000270185">
    <property type="component" value="Chromosome"/>
</dbReference>
<proteinExistence type="predicted"/>
<organism evidence="1 2">
    <name type="scientific">Kaistella carnis</name>
    <dbReference type="NCBI Taxonomy" id="1241979"/>
    <lineage>
        <taxon>Bacteria</taxon>
        <taxon>Pseudomonadati</taxon>
        <taxon>Bacteroidota</taxon>
        <taxon>Flavobacteriia</taxon>
        <taxon>Flavobacteriales</taxon>
        <taxon>Weeksellaceae</taxon>
        <taxon>Chryseobacterium group</taxon>
        <taxon>Kaistella</taxon>
    </lineage>
</organism>
<sequence length="350" mass="40875">MEFTKYDIREGSTLESIAKENGVSVKELIDFHNSKVPLTQQIHSDYIPLHIKAIMLKPELQKSGQLTKQIEVDFSKIILGFKKQAQYKVEIATSLFFLGKPISENKIESIWAVDYDQTSNTVQIEVLGKKNIKIDGQIKPLLEVVEKINKTTEFLHLQLNPDKTVKDVLNVKQLLEKWENIKFDELKSLELEDDYFKVIIKAYDEEFTNLSKSLQMNILYQIFFYPQGAIKIPMHKSTLLAENKKTMSQLFPQQHIHYDLNYRSKVLEDEIQVACTASPAKNWKSDLLQGEYKKNYAQLIPDHFHFDYVLEGKYIYDSQGVLRQCKNYIKEQANDKLFYIGEYNITLLEE</sequence>
<reference evidence="2" key="1">
    <citation type="submission" date="2018-11" db="EMBL/GenBank/DDBJ databases">
        <title>Proposal to divide the Flavobacteriaceae and reorganize its genera based on Amino Acid Identity values calculated from whole genome sequences.</title>
        <authorList>
            <person name="Nicholson A.C."/>
            <person name="Gulvik C.A."/>
            <person name="Whitney A.M."/>
            <person name="Humrighouse B.W."/>
            <person name="Bell M."/>
            <person name="Holmes B."/>
            <person name="Steigerwalt A.G."/>
            <person name="Villarma A."/>
            <person name="Sheth M."/>
            <person name="Batra D."/>
            <person name="Pryor J."/>
            <person name="Bernardet J.-F."/>
            <person name="Hugo C."/>
            <person name="Kampfer P."/>
            <person name="Newman J.D."/>
            <person name="McQuiston J.R."/>
        </authorList>
    </citation>
    <scope>NUCLEOTIDE SEQUENCE [LARGE SCALE GENOMIC DNA]</scope>
    <source>
        <strain evidence="2">G0081</strain>
    </source>
</reference>
<dbReference type="EMBL" id="CP034159">
    <property type="protein sequence ID" value="AZI33153.1"/>
    <property type="molecule type" value="Genomic_DNA"/>
</dbReference>
<evidence type="ECO:0008006" key="3">
    <source>
        <dbReference type="Google" id="ProtNLM"/>
    </source>
</evidence>
<gene>
    <name evidence="1" type="ORF">EIB73_08185</name>
</gene>
<evidence type="ECO:0000313" key="1">
    <source>
        <dbReference type="EMBL" id="AZI33153.1"/>
    </source>
</evidence>
<protein>
    <recommendedName>
        <fullName evidence="3">LysM domain-containing protein</fullName>
    </recommendedName>
</protein>
<name>A0A3G8XKW7_9FLAO</name>
<dbReference type="OrthoDB" id="1244363at2"/>
<dbReference type="KEGG" id="ccas:EIB73_08185"/>
<dbReference type="RefSeq" id="WP_125024367.1">
    <property type="nucleotide sequence ID" value="NZ_CP034159.1"/>
</dbReference>
<accession>A0A3G8XKW7</accession>
<keyword evidence="2" id="KW-1185">Reference proteome</keyword>
<evidence type="ECO:0000313" key="2">
    <source>
        <dbReference type="Proteomes" id="UP000270185"/>
    </source>
</evidence>
<dbReference type="AlphaFoldDB" id="A0A3G8XKW7"/>